<evidence type="ECO:0000256" key="5">
    <source>
        <dbReference type="ARBA" id="ARBA00023242"/>
    </source>
</evidence>
<dbReference type="GO" id="GO:0003723">
    <property type="term" value="F:RNA binding"/>
    <property type="evidence" value="ECO:0007669"/>
    <property type="project" value="UniProtKB-KW"/>
</dbReference>
<gene>
    <name evidence="7" type="ORF">PXEA_LOCUS5606</name>
</gene>
<comment type="subcellular location">
    <subcellularLocation>
        <location evidence="1">Nucleus</location>
    </subcellularLocation>
</comment>
<keyword evidence="4" id="KW-0508">mRNA splicing</keyword>
<evidence type="ECO:0000259" key="6">
    <source>
        <dbReference type="SMART" id="SM00361"/>
    </source>
</evidence>
<dbReference type="InterPro" id="IPR003954">
    <property type="entry name" value="RRM_euk-type"/>
</dbReference>
<comment type="caution">
    <text evidence="7">The sequence shown here is derived from an EMBL/GenBank/DDBJ whole genome shotgun (WGS) entry which is preliminary data.</text>
</comment>
<dbReference type="SMART" id="SM00361">
    <property type="entry name" value="RRM_1"/>
    <property type="match status" value="1"/>
</dbReference>
<dbReference type="EMBL" id="CAAALY010013969">
    <property type="protein sequence ID" value="VEL12166.1"/>
    <property type="molecule type" value="Genomic_DNA"/>
</dbReference>
<organism evidence="7 8">
    <name type="scientific">Protopolystoma xenopodis</name>
    <dbReference type="NCBI Taxonomy" id="117903"/>
    <lineage>
        <taxon>Eukaryota</taxon>
        <taxon>Metazoa</taxon>
        <taxon>Spiralia</taxon>
        <taxon>Lophotrochozoa</taxon>
        <taxon>Platyhelminthes</taxon>
        <taxon>Monogenea</taxon>
        <taxon>Polyopisthocotylea</taxon>
        <taxon>Polystomatidea</taxon>
        <taxon>Polystomatidae</taxon>
        <taxon>Protopolystoma</taxon>
    </lineage>
</organism>
<dbReference type="SUPFAM" id="SSF54928">
    <property type="entry name" value="RNA-binding domain, RBD"/>
    <property type="match status" value="1"/>
</dbReference>
<evidence type="ECO:0000313" key="7">
    <source>
        <dbReference type="EMBL" id="VEL12166.1"/>
    </source>
</evidence>
<accession>A0A3S5CJ10</accession>
<dbReference type="PANTHER" id="PTHR13288:SF8">
    <property type="entry name" value="SPLICING FACTOR 45"/>
    <property type="match status" value="1"/>
</dbReference>
<sequence length="101" mass="11311">MAFSVLLLRNMVSPGEIDTELENEVAVECSQYGRVQQVLLHEYFDRQFARPEVNVFVVFPDAGLTAVQAAVSNLHGRYFAGRRISAQAYDPAAFFARQLEG</sequence>
<evidence type="ECO:0000256" key="1">
    <source>
        <dbReference type="ARBA" id="ARBA00004123"/>
    </source>
</evidence>
<feature type="domain" description="RNA recognition motif" evidence="6">
    <location>
        <begin position="5"/>
        <end position="87"/>
    </location>
</feature>
<keyword evidence="5" id="KW-0539">Nucleus</keyword>
<dbReference type="PANTHER" id="PTHR13288">
    <property type="entry name" value="SPLICING FACTOR 45 SPF45"/>
    <property type="match status" value="1"/>
</dbReference>
<dbReference type="InterPro" id="IPR040052">
    <property type="entry name" value="RBM17"/>
</dbReference>
<name>A0A3S5CJ10_9PLAT</name>
<keyword evidence="3" id="KW-0694">RNA-binding</keyword>
<evidence type="ECO:0000256" key="4">
    <source>
        <dbReference type="ARBA" id="ARBA00023187"/>
    </source>
</evidence>
<keyword evidence="8" id="KW-1185">Reference proteome</keyword>
<dbReference type="Gene3D" id="3.30.70.330">
    <property type="match status" value="1"/>
</dbReference>
<proteinExistence type="predicted"/>
<dbReference type="Proteomes" id="UP000784294">
    <property type="component" value="Unassembled WGS sequence"/>
</dbReference>
<evidence type="ECO:0000313" key="8">
    <source>
        <dbReference type="Proteomes" id="UP000784294"/>
    </source>
</evidence>
<evidence type="ECO:0000256" key="2">
    <source>
        <dbReference type="ARBA" id="ARBA00022664"/>
    </source>
</evidence>
<dbReference type="FunFam" id="3.30.70.330:FF:000382">
    <property type="entry name" value="G-patch domain-containing protein"/>
    <property type="match status" value="1"/>
</dbReference>
<dbReference type="CDD" id="cd12374">
    <property type="entry name" value="RRM_UHM_SPF45_PUF60"/>
    <property type="match status" value="1"/>
</dbReference>
<dbReference type="OrthoDB" id="20943at2759"/>
<dbReference type="AlphaFoldDB" id="A0A3S5CJ10"/>
<protein>
    <recommendedName>
        <fullName evidence="6">RNA recognition motif domain-containing protein</fullName>
    </recommendedName>
</protein>
<dbReference type="GO" id="GO:0045292">
    <property type="term" value="P:mRNA cis splicing, via spliceosome"/>
    <property type="evidence" value="ECO:0007669"/>
    <property type="project" value="InterPro"/>
</dbReference>
<keyword evidence="2" id="KW-0507">mRNA processing</keyword>
<dbReference type="GO" id="GO:0071011">
    <property type="term" value="C:precatalytic spliceosome"/>
    <property type="evidence" value="ECO:0007669"/>
    <property type="project" value="TreeGrafter"/>
</dbReference>
<reference evidence="7" key="1">
    <citation type="submission" date="2018-11" db="EMBL/GenBank/DDBJ databases">
        <authorList>
            <consortium name="Pathogen Informatics"/>
        </authorList>
    </citation>
    <scope>NUCLEOTIDE SEQUENCE</scope>
</reference>
<dbReference type="InterPro" id="IPR012677">
    <property type="entry name" value="Nucleotide-bd_a/b_plait_sf"/>
</dbReference>
<evidence type="ECO:0000256" key="3">
    <source>
        <dbReference type="ARBA" id="ARBA00022884"/>
    </source>
</evidence>
<dbReference type="InterPro" id="IPR035979">
    <property type="entry name" value="RBD_domain_sf"/>
</dbReference>